<keyword evidence="1" id="KW-0472">Membrane</keyword>
<keyword evidence="2" id="KW-0614">Plasmid</keyword>
<evidence type="ECO:0000313" key="2">
    <source>
        <dbReference type="EMBL" id="AKO69699.1"/>
    </source>
</evidence>
<feature type="transmembrane region" description="Helical" evidence="1">
    <location>
        <begin position="38"/>
        <end position="58"/>
    </location>
</feature>
<name>A0A0H4JBZ4_9GAMM</name>
<reference evidence="2" key="1">
    <citation type="journal article" date="2015" name="Toxicon">
        <title>Production level of tetrodotoxin in Aeromonas is associated with the copy number of a plasmid.</title>
        <authorList>
            <person name="Liu J."/>
            <person name="Wei F."/>
            <person name="Lu Y."/>
            <person name="Ma T."/>
            <person name="Zhao J."/>
            <person name="Gong X."/>
            <person name="Bao B."/>
        </authorList>
    </citation>
    <scope>NUCLEOTIDE SEQUENCE</scope>
    <source>
        <strain evidence="2">Ne-1</strain>
        <plasmid evidence="2">pNe-1</plasmid>
    </source>
</reference>
<keyword evidence="1" id="KW-1133">Transmembrane helix</keyword>
<feature type="transmembrane region" description="Helical" evidence="1">
    <location>
        <begin position="70"/>
        <end position="86"/>
    </location>
</feature>
<protein>
    <submittedName>
        <fullName evidence="2">TrsD</fullName>
    </submittedName>
</protein>
<accession>A0A0H4JBZ4</accession>
<evidence type="ECO:0000256" key="1">
    <source>
        <dbReference type="SAM" id="Phobius"/>
    </source>
</evidence>
<sequence>MSTNTNTFLDRKERLKGEGKVELPLNVDTKKYLIGNIAYYDLFVSAPFIVLSIILISIFKHYDVLTKNTFIPSLLPVLLIMAFQLIKHPIRKRNLSFLQYGVLWRISFQRRNKVFIYKKGEIDVSDNKDQDVRKILGIKNVFSGCYETTDNRFVKVLEVSSLNLSLMSRSERNTIFESYKTFLSELQFLDELQISQIAQPVNLSKYMLNVAKDTEGEKNEAKKVLAKSYLKYGENIQKSKNMVSRKRYVIIDHPISNDREKALREIERKAMLVETNINNMLRGYSKLYAKPLMNDELLKLLYTCLDYNNSQALGGHIVSRATNKTSISVGTNTAKDLIETYQKQLNENIL</sequence>
<dbReference type="AlphaFoldDB" id="A0A0H4JBZ4"/>
<dbReference type="RefSeq" id="WP_173026413.1">
    <property type="nucleotide sequence ID" value="NZ_KP738729.1"/>
</dbReference>
<geneLocation type="plasmid" evidence="2">
    <name>pNe-1</name>
</geneLocation>
<organism evidence="2">
    <name type="scientific">Aeromonas sp. Ne-1</name>
    <dbReference type="NCBI Taxonomy" id="1675689"/>
    <lineage>
        <taxon>Bacteria</taxon>
        <taxon>Pseudomonadati</taxon>
        <taxon>Pseudomonadota</taxon>
        <taxon>Gammaproteobacteria</taxon>
        <taxon>Aeromonadales</taxon>
        <taxon>Aeromonadaceae</taxon>
        <taxon>Aeromonas</taxon>
    </lineage>
</organism>
<proteinExistence type="predicted"/>
<dbReference type="EMBL" id="KP738729">
    <property type="protein sequence ID" value="AKO69699.1"/>
    <property type="molecule type" value="Genomic_DNA"/>
</dbReference>
<keyword evidence="1" id="KW-0812">Transmembrane</keyword>